<evidence type="ECO:0000313" key="2">
    <source>
        <dbReference type="Proteomes" id="UP000776276"/>
    </source>
</evidence>
<proteinExistence type="predicted"/>
<dbReference type="Proteomes" id="UP000776276">
    <property type="component" value="Unassembled WGS sequence"/>
</dbReference>
<organism evidence="1 2">
    <name type="scientific">Sphingomonas quercus</name>
    <dbReference type="NCBI Taxonomy" id="2842451"/>
    <lineage>
        <taxon>Bacteria</taxon>
        <taxon>Pseudomonadati</taxon>
        <taxon>Pseudomonadota</taxon>
        <taxon>Alphaproteobacteria</taxon>
        <taxon>Sphingomonadales</taxon>
        <taxon>Sphingomonadaceae</taxon>
        <taxon>Sphingomonas</taxon>
    </lineage>
</organism>
<dbReference type="RefSeq" id="WP_216321059.1">
    <property type="nucleotide sequence ID" value="NZ_JAHKRT010000002.1"/>
</dbReference>
<dbReference type="EMBL" id="JAHKRT010000002">
    <property type="protein sequence ID" value="MBU3077214.1"/>
    <property type="molecule type" value="Genomic_DNA"/>
</dbReference>
<protein>
    <submittedName>
        <fullName evidence="1">DUF3572 domain-containing protein</fullName>
    </submittedName>
</protein>
<evidence type="ECO:0000313" key="1">
    <source>
        <dbReference type="EMBL" id="MBU3077214.1"/>
    </source>
</evidence>
<keyword evidence="2" id="KW-1185">Reference proteome</keyword>
<reference evidence="1 2" key="1">
    <citation type="submission" date="2021-06" db="EMBL/GenBank/DDBJ databases">
        <title>Sphingomonas sp. XMGL2, whole genome shotgun sequencing project.</title>
        <authorList>
            <person name="Zhao G."/>
            <person name="Shen L."/>
        </authorList>
    </citation>
    <scope>NUCLEOTIDE SEQUENCE [LARGE SCALE GENOMIC DNA]</scope>
    <source>
        <strain evidence="1 2">XMGL2</strain>
    </source>
</reference>
<dbReference type="Pfam" id="PF12096">
    <property type="entry name" value="DUF3572"/>
    <property type="match status" value="1"/>
</dbReference>
<gene>
    <name evidence="1" type="ORF">KOF26_04975</name>
</gene>
<name>A0ABS6BJ12_9SPHN</name>
<sequence>MPDGQESHALSALIWILSEASRARRLLDLTGLTPAELREGVDDPAVLAAVLAFLEAHEPDLVACAEALDVRPQTLIAARRSLEDK</sequence>
<dbReference type="InterPro" id="IPR021955">
    <property type="entry name" value="DUF3572"/>
</dbReference>
<accession>A0ABS6BJ12</accession>
<comment type="caution">
    <text evidence="1">The sequence shown here is derived from an EMBL/GenBank/DDBJ whole genome shotgun (WGS) entry which is preliminary data.</text>
</comment>